<evidence type="ECO:0000259" key="1">
    <source>
        <dbReference type="SMART" id="SM00858"/>
    </source>
</evidence>
<sequence length="253" mass="27202">MKLRATLLAILIASVGGFLLWQYLKRFEAEASGGPRIGVLVAVRTLEPGSILREEDIGERFIPQSYIETRAIRATDRQRIANLRIAAPLEAQQLIMWTDIVLANDDKRDISGLVQPGMRAVTIHTDTKSSMLVRAGDRVDVIGNFSKPGTNDVKTGVVLLQNVLVLGRSNDGDGRSGHTEGSDLALSLTLQNAQILGVASDKGKLSVALRSPEDNRIQEGLGEYGSDKLVTQPEKIKAVAAPAGPQAMQSAGR</sequence>
<gene>
    <name evidence="2" type="primary">cpaB</name>
    <name evidence="2" type="ORF">LZC94_36645</name>
</gene>
<dbReference type="Proteomes" id="UP001370348">
    <property type="component" value="Chromosome"/>
</dbReference>
<protein>
    <submittedName>
        <fullName evidence="2">Flp pilus assembly protein CpaB</fullName>
    </submittedName>
</protein>
<feature type="domain" description="SAF" evidence="1">
    <location>
        <begin position="37"/>
        <end position="101"/>
    </location>
</feature>
<organism evidence="2 3">
    <name type="scientific">Pendulispora albinea</name>
    <dbReference type="NCBI Taxonomy" id="2741071"/>
    <lineage>
        <taxon>Bacteria</taxon>
        <taxon>Pseudomonadati</taxon>
        <taxon>Myxococcota</taxon>
        <taxon>Myxococcia</taxon>
        <taxon>Myxococcales</taxon>
        <taxon>Sorangiineae</taxon>
        <taxon>Pendulisporaceae</taxon>
        <taxon>Pendulispora</taxon>
    </lineage>
</organism>
<keyword evidence="3" id="KW-1185">Reference proteome</keyword>
<dbReference type="SMART" id="SM00858">
    <property type="entry name" value="SAF"/>
    <property type="match status" value="1"/>
</dbReference>
<dbReference type="RefSeq" id="WP_394822983.1">
    <property type="nucleotide sequence ID" value="NZ_CP089984.1"/>
</dbReference>
<dbReference type="InterPro" id="IPR013974">
    <property type="entry name" value="SAF"/>
</dbReference>
<dbReference type="InterPro" id="IPR031571">
    <property type="entry name" value="RcpC_dom"/>
</dbReference>
<name>A0ABZ2LSQ3_9BACT</name>
<dbReference type="EMBL" id="CP089984">
    <property type="protein sequence ID" value="WXB13360.1"/>
    <property type="molecule type" value="Genomic_DNA"/>
</dbReference>
<dbReference type="InterPro" id="IPR017592">
    <property type="entry name" value="Pilus_assmbl_Flp-typ_CpaB"/>
</dbReference>
<dbReference type="NCBIfam" id="TIGR03177">
    <property type="entry name" value="pilus_cpaB"/>
    <property type="match status" value="1"/>
</dbReference>
<proteinExistence type="predicted"/>
<dbReference type="CDD" id="cd11614">
    <property type="entry name" value="SAF_CpaB_FlgA_like"/>
    <property type="match status" value="1"/>
</dbReference>
<dbReference type="Pfam" id="PF16976">
    <property type="entry name" value="RcpC"/>
    <property type="match status" value="1"/>
</dbReference>
<evidence type="ECO:0000313" key="3">
    <source>
        <dbReference type="Proteomes" id="UP001370348"/>
    </source>
</evidence>
<accession>A0ABZ2LSQ3</accession>
<reference evidence="2 3" key="1">
    <citation type="submission" date="2021-12" db="EMBL/GenBank/DDBJ databases">
        <title>Discovery of the Pendulisporaceae a myxobacterial family with distinct sporulation behavior and unique specialized metabolism.</title>
        <authorList>
            <person name="Garcia R."/>
            <person name="Popoff A."/>
            <person name="Bader C.D."/>
            <person name="Loehr J."/>
            <person name="Walesch S."/>
            <person name="Walt C."/>
            <person name="Boldt J."/>
            <person name="Bunk B."/>
            <person name="Haeckl F.J.F.P.J."/>
            <person name="Gunesch A.P."/>
            <person name="Birkelbach J."/>
            <person name="Nuebel U."/>
            <person name="Pietschmann T."/>
            <person name="Bach T."/>
            <person name="Mueller R."/>
        </authorList>
    </citation>
    <scope>NUCLEOTIDE SEQUENCE [LARGE SCALE GENOMIC DNA]</scope>
    <source>
        <strain evidence="2 3">MSr11954</strain>
    </source>
</reference>
<evidence type="ECO:0000313" key="2">
    <source>
        <dbReference type="EMBL" id="WXB13360.1"/>
    </source>
</evidence>